<dbReference type="GO" id="GO:0006281">
    <property type="term" value="P:DNA repair"/>
    <property type="evidence" value="ECO:0007669"/>
    <property type="project" value="TreeGrafter"/>
</dbReference>
<dbReference type="InterPro" id="IPR036443">
    <property type="entry name" value="Znf_RanBP2_sf"/>
</dbReference>
<name>A0A8H5B3Q8_9AGAR</name>
<keyword evidence="1" id="KW-0479">Metal-binding</keyword>
<feature type="region of interest" description="Disordered" evidence="5">
    <location>
        <begin position="20"/>
        <end position="48"/>
    </location>
</feature>
<feature type="domain" description="RanBP2-type" evidence="6">
    <location>
        <begin position="1093"/>
        <end position="1120"/>
    </location>
</feature>
<feature type="compositionally biased region" description="Polar residues" evidence="5">
    <location>
        <begin position="147"/>
        <end position="157"/>
    </location>
</feature>
<feature type="region of interest" description="Disordered" evidence="5">
    <location>
        <begin position="1040"/>
        <end position="1074"/>
    </location>
</feature>
<feature type="compositionally biased region" description="Polar residues" evidence="5">
    <location>
        <begin position="314"/>
        <end position="324"/>
    </location>
</feature>
<feature type="compositionally biased region" description="Polar residues" evidence="5">
    <location>
        <begin position="288"/>
        <end position="297"/>
    </location>
</feature>
<feature type="region of interest" description="Disordered" evidence="5">
    <location>
        <begin position="968"/>
        <end position="993"/>
    </location>
</feature>
<dbReference type="EMBL" id="JAACJJ010000042">
    <property type="protein sequence ID" value="KAF5316005.1"/>
    <property type="molecule type" value="Genomic_DNA"/>
</dbReference>
<feature type="compositionally biased region" description="Pro residues" evidence="5">
    <location>
        <begin position="586"/>
        <end position="595"/>
    </location>
</feature>
<organism evidence="7 8">
    <name type="scientific">Psilocybe cf. subviscida</name>
    <dbReference type="NCBI Taxonomy" id="2480587"/>
    <lineage>
        <taxon>Eukaryota</taxon>
        <taxon>Fungi</taxon>
        <taxon>Dikarya</taxon>
        <taxon>Basidiomycota</taxon>
        <taxon>Agaricomycotina</taxon>
        <taxon>Agaricomycetes</taxon>
        <taxon>Agaricomycetidae</taxon>
        <taxon>Agaricales</taxon>
        <taxon>Agaricineae</taxon>
        <taxon>Strophariaceae</taxon>
        <taxon>Psilocybe</taxon>
    </lineage>
</organism>
<feature type="region of interest" description="Disordered" evidence="5">
    <location>
        <begin position="884"/>
        <end position="913"/>
    </location>
</feature>
<feature type="compositionally biased region" description="Low complexity" evidence="5">
    <location>
        <begin position="888"/>
        <end position="910"/>
    </location>
</feature>
<dbReference type="GO" id="GO:0008270">
    <property type="term" value="F:zinc ion binding"/>
    <property type="evidence" value="ECO:0007669"/>
    <property type="project" value="UniProtKB-KW"/>
</dbReference>
<evidence type="ECO:0000256" key="5">
    <source>
        <dbReference type="SAM" id="MobiDB-lite"/>
    </source>
</evidence>
<feature type="compositionally biased region" description="Low complexity" evidence="5">
    <location>
        <begin position="65"/>
        <end position="74"/>
    </location>
</feature>
<feature type="compositionally biased region" description="Basic and acidic residues" evidence="5">
    <location>
        <begin position="351"/>
        <end position="379"/>
    </location>
</feature>
<sequence length="1120" mass="116141">MVLETIFNYLRGKKRTLAESDSDLPVDAEHVQGGSKRFRNAESHPQSADRIYTTSQPVLPASIRPPAAFPASSNAPPPPRSESAPIQHSKSLSSLDTNRRITIAPPTLAPSNFKFTYTASQTLPSSTTSAPATAPRPERKLKKNPNGPISYNGQWKSSSKKLNRHASPAFQVPARKPRAEAKDTYEVPADSKRRRVEGADPLPSGQAQASSSQSVSGSAAASQVTTTAPRASSISPPKPSTLSIPSSSRLRTPAKPTTPVRPSPLRQTWSSQPQPSPPHTQTTHLSPNHTQPTQTATFMAELITKTEPPRRNFDVSNPYQTANPVANAIPPRRATRRTKKPLDRGAIAAQKAKEVEKEAQKGGEKKEGKDKAEKDKDKAPYVSAQAQIEATLPPGSKRSRPPANLFSQTSSSPSSQTTSTVKSYIVEEVAEDSEDSSRSAKRSKPSLTSPASTATPKPSSILVSEPTIMDLDEVDNSSNDKGKGKQTAENATTTKPSTPTTPSPFGNVSRQPTLKSIPKEPSKLRNSFLPEAAAASPTSSAGAPSPPPIATAPLFTSFGAAAPTAPAAPSAAAASATDAPFSFLPPSQPPAPKIAPPSASSFTFKPTVPSPSQDRTKDDKDKDIMDTDVNDEDVKKRVRTMDEKALPTFDFVFSSPSVSSTTDTSREHVRGREDVKVLPVAALPSFAFNVDGAKPTWSSAPGGFKFDLPGPSSAGSSSKPFAFGNTAAAATSSNSAPAASASPFMSGSSKGNAPAPAAAAPAPAPTGFNWAAAGMKAPETKDKWLCAVCDVRNDNALKKCVACQSDRPGGAPVSSSSAPASTSLFGSAKPAPPAEASKPPAAPAVVGFDWAAAGMKAPDTSDKWVCAVCDVRNAQSAKKCVSCESDKPGAAAPSSSASTSTSSSALFGSSKPAPVEMPKPPAVVGFNWAAAGMKAPDTSDKWVCAVCDIRNAQAAKKCVSCESDKPGAVAPSSSSSSKPSLFGSSKPAPVEMPKPPAAPAVVGFNWAAAGMKAPDTSDKWTCAVCDVRNAQSATKCVSCESDKPGAAASSSSSKASSASTSLFGSYTPTPTPPAAPAVTAFNWAAAGMKAPDTSNKWTCTLCGLSNEQKAAQCETCETPR</sequence>
<feature type="compositionally biased region" description="Polar residues" evidence="5">
    <location>
        <begin position="229"/>
        <end position="250"/>
    </location>
</feature>
<dbReference type="Gene3D" id="4.10.1060.10">
    <property type="entry name" value="Zinc finger, RanBP2-type"/>
    <property type="match status" value="5"/>
</dbReference>
<dbReference type="SUPFAM" id="SSF90209">
    <property type="entry name" value="Ran binding protein zinc finger-like"/>
    <property type="match status" value="2"/>
</dbReference>
<keyword evidence="3" id="KW-0862">Zinc</keyword>
<feature type="compositionally biased region" description="Low complexity" evidence="5">
    <location>
        <begin position="808"/>
        <end position="839"/>
    </location>
</feature>
<dbReference type="AlphaFoldDB" id="A0A8H5B3Q8"/>
<reference evidence="7 8" key="1">
    <citation type="journal article" date="2020" name="ISME J.">
        <title>Uncovering the hidden diversity of litter-decomposition mechanisms in mushroom-forming fungi.</title>
        <authorList>
            <person name="Floudas D."/>
            <person name="Bentzer J."/>
            <person name="Ahren D."/>
            <person name="Johansson T."/>
            <person name="Persson P."/>
            <person name="Tunlid A."/>
        </authorList>
    </citation>
    <scope>NUCLEOTIDE SEQUENCE [LARGE SCALE GENOMIC DNA]</scope>
    <source>
        <strain evidence="7 8">CBS 101986</strain>
    </source>
</reference>
<feature type="compositionally biased region" description="Low complexity" evidence="5">
    <location>
        <begin position="267"/>
        <end position="287"/>
    </location>
</feature>
<feature type="domain" description="RanBP2-type" evidence="6">
    <location>
        <begin position="938"/>
        <end position="967"/>
    </location>
</feature>
<evidence type="ECO:0000259" key="6">
    <source>
        <dbReference type="PROSITE" id="PS50199"/>
    </source>
</evidence>
<gene>
    <name evidence="7" type="ORF">D9619_006337</name>
</gene>
<dbReference type="PROSITE" id="PS01358">
    <property type="entry name" value="ZF_RANBP2_1"/>
    <property type="match status" value="5"/>
</dbReference>
<feature type="compositionally biased region" description="Basic and acidic residues" evidence="5">
    <location>
        <begin position="177"/>
        <end position="191"/>
    </location>
</feature>
<feature type="compositionally biased region" description="Low complexity" evidence="5">
    <location>
        <begin position="492"/>
        <end position="504"/>
    </location>
</feature>
<keyword evidence="8" id="KW-1185">Reference proteome</keyword>
<dbReference type="OrthoDB" id="79830at2759"/>
<feature type="compositionally biased region" description="Low complexity" evidence="5">
    <location>
        <begin position="551"/>
        <end position="582"/>
    </location>
</feature>
<dbReference type="PANTHER" id="PTHR46622">
    <property type="entry name" value="DNA-DEPENDENT METALLOPROTEASE WSS1"/>
    <property type="match status" value="1"/>
</dbReference>
<dbReference type="Proteomes" id="UP000567179">
    <property type="component" value="Unassembled WGS sequence"/>
</dbReference>
<feature type="compositionally biased region" description="Low complexity" evidence="5">
    <location>
        <begin position="407"/>
        <end position="420"/>
    </location>
</feature>
<feature type="compositionally biased region" description="Low complexity" evidence="5">
    <location>
        <begin position="120"/>
        <end position="135"/>
    </location>
</feature>
<feature type="compositionally biased region" description="Basic and acidic residues" evidence="5">
    <location>
        <begin position="614"/>
        <end position="625"/>
    </location>
</feature>
<feature type="compositionally biased region" description="Low complexity" evidence="5">
    <location>
        <begin position="204"/>
        <end position="228"/>
    </location>
</feature>
<dbReference type="PANTHER" id="PTHR46622:SF1">
    <property type="entry name" value="DNA-DEPENDENT METALLOPROTEASE WSS1"/>
    <property type="match status" value="1"/>
</dbReference>
<evidence type="ECO:0000256" key="4">
    <source>
        <dbReference type="PROSITE-ProRule" id="PRU00322"/>
    </source>
</evidence>
<feature type="region of interest" description="Disordered" evidence="5">
    <location>
        <begin position="805"/>
        <end position="841"/>
    </location>
</feature>
<evidence type="ECO:0000256" key="3">
    <source>
        <dbReference type="ARBA" id="ARBA00022833"/>
    </source>
</evidence>
<keyword evidence="2 4" id="KW-0863">Zinc-finger</keyword>
<dbReference type="InterPro" id="IPR001876">
    <property type="entry name" value="Znf_RanBP2"/>
</dbReference>
<dbReference type="Pfam" id="PF00641">
    <property type="entry name" value="Zn_ribbon_RanBP"/>
    <property type="match status" value="5"/>
</dbReference>
<dbReference type="PROSITE" id="PS50199">
    <property type="entry name" value="ZF_RANBP2_2"/>
    <property type="match status" value="5"/>
</dbReference>
<protein>
    <recommendedName>
        <fullName evidence="6">RanBP2-type domain-containing protein</fullName>
    </recommendedName>
</protein>
<evidence type="ECO:0000313" key="8">
    <source>
        <dbReference type="Proteomes" id="UP000567179"/>
    </source>
</evidence>
<feature type="region of interest" description="Disordered" evidence="5">
    <location>
        <begin position="60"/>
        <end position="98"/>
    </location>
</feature>
<feature type="compositionally biased region" description="Polar residues" evidence="5">
    <location>
        <begin position="86"/>
        <end position="96"/>
    </location>
</feature>
<evidence type="ECO:0000256" key="1">
    <source>
        <dbReference type="ARBA" id="ARBA00022723"/>
    </source>
</evidence>
<evidence type="ECO:0000256" key="2">
    <source>
        <dbReference type="ARBA" id="ARBA00022771"/>
    </source>
</evidence>
<feature type="compositionally biased region" description="Low complexity" evidence="5">
    <location>
        <begin position="445"/>
        <end position="460"/>
    </location>
</feature>
<dbReference type="InterPro" id="IPR053000">
    <property type="entry name" value="WSS1-like_metalloprotease"/>
</dbReference>
<dbReference type="GO" id="GO:0005634">
    <property type="term" value="C:nucleus"/>
    <property type="evidence" value="ECO:0007669"/>
    <property type="project" value="TreeGrafter"/>
</dbReference>
<dbReference type="GO" id="GO:0008237">
    <property type="term" value="F:metallopeptidase activity"/>
    <property type="evidence" value="ECO:0007669"/>
    <property type="project" value="TreeGrafter"/>
</dbReference>
<feature type="domain" description="RanBP2-type" evidence="6">
    <location>
        <begin position="1016"/>
        <end position="1045"/>
    </location>
</feature>
<feature type="region of interest" description="Disordered" evidence="5">
    <location>
        <begin position="735"/>
        <end position="762"/>
    </location>
</feature>
<feature type="compositionally biased region" description="Low complexity" evidence="5">
    <location>
        <begin position="530"/>
        <end position="543"/>
    </location>
</feature>
<comment type="caution">
    <text evidence="7">The sequence shown here is derived from an EMBL/GenBank/DDBJ whole genome shotgun (WGS) entry which is preliminary data.</text>
</comment>
<accession>A0A8H5B3Q8</accession>
<feature type="domain" description="RanBP2-type" evidence="6">
    <location>
        <begin position="780"/>
        <end position="809"/>
    </location>
</feature>
<feature type="compositionally biased region" description="Low complexity" evidence="5">
    <location>
        <begin position="1046"/>
        <end position="1061"/>
    </location>
</feature>
<feature type="compositionally biased region" description="Low complexity" evidence="5">
    <location>
        <begin position="971"/>
        <end position="987"/>
    </location>
</feature>
<dbReference type="SMART" id="SM00547">
    <property type="entry name" value="ZnF_RBZ"/>
    <property type="match status" value="5"/>
</dbReference>
<feature type="domain" description="RanBP2-type" evidence="6">
    <location>
        <begin position="860"/>
        <end position="889"/>
    </location>
</feature>
<feature type="region of interest" description="Disordered" evidence="5">
    <location>
        <begin position="120"/>
        <end position="629"/>
    </location>
</feature>
<proteinExistence type="predicted"/>
<evidence type="ECO:0000313" key="7">
    <source>
        <dbReference type="EMBL" id="KAF5316005.1"/>
    </source>
</evidence>
<feature type="compositionally biased region" description="Low complexity" evidence="5">
    <location>
        <begin position="735"/>
        <end position="761"/>
    </location>
</feature>